<keyword evidence="1" id="KW-1133">Transmembrane helix</keyword>
<evidence type="ECO:0000313" key="2">
    <source>
        <dbReference type="EMBL" id="SEA76202.1"/>
    </source>
</evidence>
<feature type="transmembrane region" description="Helical" evidence="1">
    <location>
        <begin position="6"/>
        <end position="25"/>
    </location>
</feature>
<evidence type="ECO:0000256" key="1">
    <source>
        <dbReference type="SAM" id="Phobius"/>
    </source>
</evidence>
<dbReference type="RefSeq" id="WP_090556611.1">
    <property type="nucleotide sequence ID" value="NZ_FNRA01000005.1"/>
</dbReference>
<protein>
    <submittedName>
        <fullName evidence="2">Uncharacterized protein</fullName>
    </submittedName>
</protein>
<dbReference type="STRING" id="425514.SAMN05443550_105105"/>
<evidence type="ECO:0000313" key="3">
    <source>
        <dbReference type="Proteomes" id="UP000198850"/>
    </source>
</evidence>
<accession>A0A1H4DVG9</accession>
<dbReference type="EMBL" id="FNRA01000005">
    <property type="protein sequence ID" value="SEA76202.1"/>
    <property type="molecule type" value="Genomic_DNA"/>
</dbReference>
<sequence length="144" mass="16214">MNFNSTTIITAVVIILAVPYLIIVLRRTSGFPFLKALNPFYTKEMQEANELKKSISPIVDEIETQRVARFIKHWSDKFENNRLTVQDVESLNAKIAEGSADQVNGILAVHPEGRKMFNLINEELRLKAEALVLAAETEETTALV</sequence>
<dbReference type="OrthoDB" id="766438at2"/>
<gene>
    <name evidence="2" type="ORF">SAMN05443550_105105</name>
</gene>
<keyword evidence="3" id="KW-1185">Reference proteome</keyword>
<dbReference type="Proteomes" id="UP000198850">
    <property type="component" value="Unassembled WGS sequence"/>
</dbReference>
<keyword evidence="1" id="KW-0472">Membrane</keyword>
<keyword evidence="1" id="KW-0812">Transmembrane</keyword>
<proteinExistence type="predicted"/>
<reference evidence="2 3" key="1">
    <citation type="submission" date="2016-10" db="EMBL/GenBank/DDBJ databases">
        <authorList>
            <person name="de Groot N.N."/>
        </authorList>
    </citation>
    <scope>NUCLEOTIDE SEQUENCE [LARGE SCALE GENOMIC DNA]</scope>
    <source>
        <strain evidence="2 3">DSM 19033</strain>
    </source>
</reference>
<name>A0A1H4DVG9_9SPHI</name>
<dbReference type="AlphaFoldDB" id="A0A1H4DVG9"/>
<organism evidence="2 3">
    <name type="scientific">Pedobacter hartonius</name>
    <dbReference type="NCBI Taxonomy" id="425514"/>
    <lineage>
        <taxon>Bacteria</taxon>
        <taxon>Pseudomonadati</taxon>
        <taxon>Bacteroidota</taxon>
        <taxon>Sphingobacteriia</taxon>
        <taxon>Sphingobacteriales</taxon>
        <taxon>Sphingobacteriaceae</taxon>
        <taxon>Pedobacter</taxon>
    </lineage>
</organism>